<reference evidence="3" key="1">
    <citation type="submission" date="2022-03" db="EMBL/GenBank/DDBJ databases">
        <authorList>
            <person name="Sayadi A."/>
        </authorList>
    </citation>
    <scope>NUCLEOTIDE SEQUENCE</scope>
</reference>
<sequence>MKMARKKNVKPKKRATSDQRQQRSQRQKKNQSKSSTKRKVSFSSAIKRIGKHVVAQKPTTFGEAILVALREAQNLKKGARKPPNRIVKIPKKGGVLPLIPIFAGYQPLELCLAVLLVLLRLSVMQTPRSSNYKNLNVIIK</sequence>
<accession>A0A9P0PVP9</accession>
<feature type="region of interest" description="Disordered" evidence="1">
    <location>
        <begin position="1"/>
        <end position="43"/>
    </location>
</feature>
<evidence type="ECO:0000313" key="3">
    <source>
        <dbReference type="EMBL" id="CAH1998913.1"/>
    </source>
</evidence>
<feature type="transmembrane region" description="Helical" evidence="2">
    <location>
        <begin position="95"/>
        <end position="119"/>
    </location>
</feature>
<proteinExistence type="predicted"/>
<keyword evidence="2" id="KW-0472">Membrane</keyword>
<name>A0A9P0PVP9_ACAOB</name>
<dbReference type="EMBL" id="CAKOFQ010007344">
    <property type="protein sequence ID" value="CAH1998913.1"/>
    <property type="molecule type" value="Genomic_DNA"/>
</dbReference>
<dbReference type="OrthoDB" id="6772554at2759"/>
<gene>
    <name evidence="3" type="ORF">ACAOBT_LOCUS24674</name>
</gene>
<evidence type="ECO:0000256" key="2">
    <source>
        <dbReference type="SAM" id="Phobius"/>
    </source>
</evidence>
<keyword evidence="2" id="KW-0812">Transmembrane</keyword>
<feature type="compositionally biased region" description="Basic residues" evidence="1">
    <location>
        <begin position="23"/>
        <end position="40"/>
    </location>
</feature>
<comment type="caution">
    <text evidence="3">The sequence shown here is derived from an EMBL/GenBank/DDBJ whole genome shotgun (WGS) entry which is preliminary data.</text>
</comment>
<dbReference type="Proteomes" id="UP001152888">
    <property type="component" value="Unassembled WGS sequence"/>
</dbReference>
<feature type="compositionally biased region" description="Basic residues" evidence="1">
    <location>
        <begin position="1"/>
        <end position="14"/>
    </location>
</feature>
<organism evidence="3 4">
    <name type="scientific">Acanthoscelides obtectus</name>
    <name type="common">Bean weevil</name>
    <name type="synonym">Bruchus obtectus</name>
    <dbReference type="NCBI Taxonomy" id="200917"/>
    <lineage>
        <taxon>Eukaryota</taxon>
        <taxon>Metazoa</taxon>
        <taxon>Ecdysozoa</taxon>
        <taxon>Arthropoda</taxon>
        <taxon>Hexapoda</taxon>
        <taxon>Insecta</taxon>
        <taxon>Pterygota</taxon>
        <taxon>Neoptera</taxon>
        <taxon>Endopterygota</taxon>
        <taxon>Coleoptera</taxon>
        <taxon>Polyphaga</taxon>
        <taxon>Cucujiformia</taxon>
        <taxon>Chrysomeloidea</taxon>
        <taxon>Chrysomelidae</taxon>
        <taxon>Bruchinae</taxon>
        <taxon>Bruchini</taxon>
        <taxon>Acanthoscelides</taxon>
    </lineage>
</organism>
<keyword evidence="2" id="KW-1133">Transmembrane helix</keyword>
<protein>
    <submittedName>
        <fullName evidence="3">Uncharacterized protein</fullName>
    </submittedName>
</protein>
<dbReference type="AlphaFoldDB" id="A0A9P0PVP9"/>
<keyword evidence="4" id="KW-1185">Reference proteome</keyword>
<evidence type="ECO:0000313" key="4">
    <source>
        <dbReference type="Proteomes" id="UP001152888"/>
    </source>
</evidence>
<evidence type="ECO:0000256" key="1">
    <source>
        <dbReference type="SAM" id="MobiDB-lite"/>
    </source>
</evidence>